<dbReference type="Proteomes" id="UP000314294">
    <property type="component" value="Unassembled WGS sequence"/>
</dbReference>
<feature type="compositionally biased region" description="Low complexity" evidence="6">
    <location>
        <begin position="16"/>
        <end position="31"/>
    </location>
</feature>
<keyword evidence="3" id="KW-0963">Cytoplasm</keyword>
<gene>
    <name evidence="7" type="primary">CO041</name>
    <name evidence="7" type="ORF">EYF80_051675</name>
</gene>
<evidence type="ECO:0000256" key="2">
    <source>
        <dbReference type="ARBA" id="ARBA00004496"/>
    </source>
</evidence>
<evidence type="ECO:0000256" key="6">
    <source>
        <dbReference type="SAM" id="MobiDB-lite"/>
    </source>
</evidence>
<keyword evidence="8" id="KW-1185">Reference proteome</keyword>
<dbReference type="GO" id="GO:0005737">
    <property type="term" value="C:cytoplasm"/>
    <property type="evidence" value="ECO:0007669"/>
    <property type="project" value="UniProtKB-SubCell"/>
</dbReference>
<evidence type="ECO:0000256" key="1">
    <source>
        <dbReference type="ARBA" id="ARBA00004123"/>
    </source>
</evidence>
<evidence type="ECO:0000256" key="4">
    <source>
        <dbReference type="ARBA" id="ARBA00023242"/>
    </source>
</evidence>
<dbReference type="Pfam" id="PF14811">
    <property type="entry name" value="TPD"/>
    <property type="match status" value="1"/>
</dbReference>
<name>A0A4Z2FAE4_9TELE</name>
<dbReference type="OrthoDB" id="1272at2759"/>
<keyword evidence="4" id="KW-0539">Nucleus</keyword>
<sequence>MHGGSCSKDTSDLYEAAGPRGAAGRSSGRSALLASGGEVALSLQRGAAAERLGLGVELWVIRRVPEAPPPPLRIPEAPPPRRVPEAPPPPLRIPEAPPPRRVPEAPPPPRRVPEAPPPRSVPRPRYPTSTALLFGPGLVIYWYGFIQELDCHRHRGLLLKDGFPEDIVLCHAAQRQHGGEGEREEGGRE</sequence>
<comment type="caution">
    <text evidence="7">The sequence shown here is derived from an EMBL/GenBank/DDBJ whole genome shotgun (WGS) entry which is preliminary data.</text>
</comment>
<feature type="region of interest" description="Disordered" evidence="6">
    <location>
        <begin position="1"/>
        <end position="31"/>
    </location>
</feature>
<accession>A0A4Z2FAE4</accession>
<evidence type="ECO:0000313" key="8">
    <source>
        <dbReference type="Proteomes" id="UP000314294"/>
    </source>
</evidence>
<evidence type="ECO:0000313" key="7">
    <source>
        <dbReference type="EMBL" id="TNN38159.1"/>
    </source>
</evidence>
<dbReference type="EMBL" id="SRLO01001399">
    <property type="protein sequence ID" value="TNN38159.1"/>
    <property type="molecule type" value="Genomic_DNA"/>
</dbReference>
<dbReference type="PANTHER" id="PTHR31661:SF1">
    <property type="entry name" value="CDAN1-INTERACTING NUCLEASE 1"/>
    <property type="match status" value="1"/>
</dbReference>
<dbReference type="AlphaFoldDB" id="A0A4Z2FAE4"/>
<comment type="subcellular location">
    <subcellularLocation>
        <location evidence="2">Cytoplasm</location>
    </subcellularLocation>
    <subcellularLocation>
        <location evidence="1">Nucleus</location>
    </subcellularLocation>
</comment>
<evidence type="ECO:0000256" key="5">
    <source>
        <dbReference type="ARBA" id="ARBA00023480"/>
    </source>
</evidence>
<dbReference type="GO" id="GO:0005634">
    <property type="term" value="C:nucleus"/>
    <property type="evidence" value="ECO:0007669"/>
    <property type="project" value="UniProtKB-SubCell"/>
</dbReference>
<feature type="region of interest" description="Disordered" evidence="6">
    <location>
        <begin position="66"/>
        <end position="125"/>
    </location>
</feature>
<evidence type="ECO:0000256" key="3">
    <source>
        <dbReference type="ARBA" id="ARBA00022490"/>
    </source>
</evidence>
<dbReference type="PANTHER" id="PTHR31661">
    <property type="entry name" value="SIMILAR TO CDNA SEQUENCE BC052040"/>
    <property type="match status" value="1"/>
</dbReference>
<dbReference type="GO" id="GO:0030218">
    <property type="term" value="P:erythrocyte differentiation"/>
    <property type="evidence" value="ECO:0007669"/>
    <property type="project" value="TreeGrafter"/>
</dbReference>
<proteinExistence type="predicted"/>
<reference evidence="7 8" key="1">
    <citation type="submission" date="2019-03" db="EMBL/GenBank/DDBJ databases">
        <title>First draft genome of Liparis tanakae, snailfish: a comprehensive survey of snailfish specific genes.</title>
        <authorList>
            <person name="Kim W."/>
            <person name="Song I."/>
            <person name="Jeong J.-H."/>
            <person name="Kim D."/>
            <person name="Kim S."/>
            <person name="Ryu S."/>
            <person name="Song J.Y."/>
            <person name="Lee S.K."/>
        </authorList>
    </citation>
    <scope>NUCLEOTIDE SEQUENCE [LARGE SCALE GENOMIC DNA]</scope>
    <source>
        <tissue evidence="7">Muscle</tissue>
    </source>
</reference>
<protein>
    <recommendedName>
        <fullName evidence="5">CDAN1-interacting nuclease 1</fullName>
    </recommendedName>
</protein>
<organism evidence="7 8">
    <name type="scientific">Liparis tanakae</name>
    <name type="common">Tanaka's snailfish</name>
    <dbReference type="NCBI Taxonomy" id="230148"/>
    <lineage>
        <taxon>Eukaryota</taxon>
        <taxon>Metazoa</taxon>
        <taxon>Chordata</taxon>
        <taxon>Craniata</taxon>
        <taxon>Vertebrata</taxon>
        <taxon>Euteleostomi</taxon>
        <taxon>Actinopterygii</taxon>
        <taxon>Neopterygii</taxon>
        <taxon>Teleostei</taxon>
        <taxon>Neoteleostei</taxon>
        <taxon>Acanthomorphata</taxon>
        <taxon>Eupercaria</taxon>
        <taxon>Perciformes</taxon>
        <taxon>Cottioidei</taxon>
        <taxon>Cottales</taxon>
        <taxon>Liparidae</taxon>
        <taxon>Liparis</taxon>
    </lineage>
</organism>
<dbReference type="InterPro" id="IPR029404">
    <property type="entry name" value="CDIN1"/>
</dbReference>